<dbReference type="Proteomes" id="UP001240697">
    <property type="component" value="Chromosome"/>
</dbReference>
<reference evidence="1 2" key="1">
    <citation type="submission" date="2023-05" db="EMBL/GenBank/DDBJ databases">
        <authorList>
            <person name="Yin Y."/>
            <person name="Lu Z."/>
        </authorList>
    </citation>
    <scope>NUCLEOTIDE SEQUENCE [LARGE SCALE GENOMIC DNA]</scope>
    <source>
        <strain evidence="1 2">ZM22</strain>
    </source>
</reference>
<protein>
    <submittedName>
        <fullName evidence="1">Uncharacterized protein</fullName>
    </submittedName>
</protein>
<accession>A0ABY8SWU7</accession>
<sequence>MTWYAQEILLRATPAALQAVRNSALLAPFAYHLHSLQDIDWYLPEHRHGLPQDGLLVIRPVCAATAQGAQWHEEAILDTASLPLNPGTLHCLQADIATPLADQVPETSLPSVHLRSMLATLAKQLHETVVYYACGMWGGDLDFEYCLSYEPQETLFATDVCGHGHHTQRALHQALKSIGLTLPSAFFAPHTRSFDWAAHRLA</sequence>
<evidence type="ECO:0000313" key="1">
    <source>
        <dbReference type="EMBL" id="WHS66905.1"/>
    </source>
</evidence>
<proteinExistence type="predicted"/>
<name>A0ABY8SWU7_9BURK</name>
<organism evidence="1 2">
    <name type="scientific">Comamonas resistens</name>
    <dbReference type="NCBI Taxonomy" id="3046670"/>
    <lineage>
        <taxon>Bacteria</taxon>
        <taxon>Pseudomonadati</taxon>
        <taxon>Pseudomonadota</taxon>
        <taxon>Betaproteobacteria</taxon>
        <taxon>Burkholderiales</taxon>
        <taxon>Comamonadaceae</taxon>
        <taxon>Comamonas</taxon>
    </lineage>
</organism>
<gene>
    <name evidence="1" type="ORF">QMY55_07190</name>
</gene>
<dbReference type="RefSeq" id="WP_283487979.1">
    <property type="nucleotide sequence ID" value="NZ_CP125947.1"/>
</dbReference>
<dbReference type="EMBL" id="CP125947">
    <property type="protein sequence ID" value="WHS66905.1"/>
    <property type="molecule type" value="Genomic_DNA"/>
</dbReference>
<keyword evidence="2" id="KW-1185">Reference proteome</keyword>
<evidence type="ECO:0000313" key="2">
    <source>
        <dbReference type="Proteomes" id="UP001240697"/>
    </source>
</evidence>